<evidence type="ECO:0000259" key="2">
    <source>
        <dbReference type="PROSITE" id="PS50123"/>
    </source>
</evidence>
<dbReference type="Pfam" id="PF01739">
    <property type="entry name" value="CheR"/>
    <property type="match status" value="1"/>
</dbReference>
<dbReference type="EMBL" id="JAPDDS010000001">
    <property type="protein sequence ID" value="MCW1883237.1"/>
    <property type="molecule type" value="Genomic_DNA"/>
</dbReference>
<dbReference type="SMART" id="SM00138">
    <property type="entry name" value="MeTrc"/>
    <property type="match status" value="1"/>
</dbReference>
<protein>
    <recommendedName>
        <fullName evidence="2">CheR-type methyltransferase domain-containing protein</fullName>
    </recommendedName>
</protein>
<dbReference type="InterPro" id="IPR000780">
    <property type="entry name" value="CheR_MeTrfase"/>
</dbReference>
<feature type="domain" description="CheR-type methyltransferase" evidence="2">
    <location>
        <begin position="78"/>
        <end position="304"/>
    </location>
</feature>
<dbReference type="InterPro" id="IPR029063">
    <property type="entry name" value="SAM-dependent_MTases_sf"/>
</dbReference>
<evidence type="ECO:0000256" key="1">
    <source>
        <dbReference type="SAM" id="MobiDB-lite"/>
    </source>
</evidence>
<accession>A0ABT3FIG1</accession>
<reference evidence="3 4" key="1">
    <citation type="submission" date="2022-10" db="EMBL/GenBank/DDBJ databases">
        <title>Luteolibacter flavescens strain MCCC 1K03193, whole genome shotgun sequencing project.</title>
        <authorList>
            <person name="Zhao G."/>
            <person name="Shen L."/>
        </authorList>
    </citation>
    <scope>NUCLEOTIDE SEQUENCE [LARGE SCALE GENOMIC DNA]</scope>
    <source>
        <strain evidence="3 4">MCCC 1K03193</strain>
    </source>
</reference>
<sequence>MPAPRKCSPDTDESAGASRHAPFHQDRESRYLHVSFRGALPCFGGLASKQRHTTSRAAVPPPPVRAAVPMIEDTGTLFLRGILAAAGLNPSHYRGTPLLRRLPSCLRALRVDSLHEARRLLSARPELTSKALEALLIGTTELFRDPAVFIHLEQEVMPLLLRRPARPRIWSAGCSEGAELYSVGLLLAKLGALDECVLLGSDCRPGALARARQGVYLPGDRSLPVNGGQWQRLSDGRIAMSHELRKAMRWEQSDLLASGPTGTWDLILCRNLAIYLEPASADALWSRLSDALAPGGFLVVGRAEKPNLPGLHRVAPSIYHKCSSSHRTSP</sequence>
<dbReference type="PANTHER" id="PTHR24422">
    <property type="entry name" value="CHEMOTAXIS PROTEIN METHYLTRANSFERASE"/>
    <property type="match status" value="1"/>
</dbReference>
<dbReference type="InterPro" id="IPR050903">
    <property type="entry name" value="Bact_Chemotaxis_MeTrfase"/>
</dbReference>
<dbReference type="PROSITE" id="PS50123">
    <property type="entry name" value="CHER"/>
    <property type="match status" value="1"/>
</dbReference>
<dbReference type="Proteomes" id="UP001207930">
    <property type="component" value="Unassembled WGS sequence"/>
</dbReference>
<dbReference type="SUPFAM" id="SSF53335">
    <property type="entry name" value="S-adenosyl-L-methionine-dependent methyltransferases"/>
    <property type="match status" value="1"/>
</dbReference>
<name>A0ABT3FIG1_9BACT</name>
<keyword evidence="4" id="KW-1185">Reference proteome</keyword>
<organism evidence="3 4">
    <name type="scientific">Luteolibacter flavescens</name>
    <dbReference type="NCBI Taxonomy" id="1859460"/>
    <lineage>
        <taxon>Bacteria</taxon>
        <taxon>Pseudomonadati</taxon>
        <taxon>Verrucomicrobiota</taxon>
        <taxon>Verrucomicrobiia</taxon>
        <taxon>Verrucomicrobiales</taxon>
        <taxon>Verrucomicrobiaceae</taxon>
        <taxon>Luteolibacter</taxon>
    </lineage>
</organism>
<dbReference type="Gene3D" id="3.40.50.150">
    <property type="entry name" value="Vaccinia Virus protein VP39"/>
    <property type="match status" value="1"/>
</dbReference>
<comment type="caution">
    <text evidence="3">The sequence shown here is derived from an EMBL/GenBank/DDBJ whole genome shotgun (WGS) entry which is preliminary data.</text>
</comment>
<dbReference type="PRINTS" id="PR00996">
    <property type="entry name" value="CHERMTFRASE"/>
</dbReference>
<gene>
    <name evidence="3" type="ORF">OKA04_00750</name>
</gene>
<proteinExistence type="predicted"/>
<feature type="region of interest" description="Disordered" evidence="1">
    <location>
        <begin position="1"/>
        <end position="26"/>
    </location>
</feature>
<dbReference type="InterPro" id="IPR022642">
    <property type="entry name" value="CheR_C"/>
</dbReference>
<evidence type="ECO:0000313" key="3">
    <source>
        <dbReference type="EMBL" id="MCW1883237.1"/>
    </source>
</evidence>
<evidence type="ECO:0000313" key="4">
    <source>
        <dbReference type="Proteomes" id="UP001207930"/>
    </source>
</evidence>